<evidence type="ECO:0000256" key="6">
    <source>
        <dbReference type="ARBA" id="ARBA00023136"/>
    </source>
</evidence>
<dbReference type="STRING" id="645274.SAMN04487901_10839"/>
<evidence type="ECO:0000256" key="8">
    <source>
        <dbReference type="PROSITE-ProRule" id="PRU00339"/>
    </source>
</evidence>
<keyword evidence="2" id="KW-0812">Transmembrane</keyword>
<comment type="subcellular location">
    <subcellularLocation>
        <location evidence="1">Membrane</location>
        <topology evidence="1">Single-pass membrane protein</topology>
    </subcellularLocation>
</comment>
<gene>
    <name evidence="10" type="ORF">SAMN04487901_10839</name>
</gene>
<dbReference type="GO" id="GO:0030150">
    <property type="term" value="P:protein import into mitochondrial matrix"/>
    <property type="evidence" value="ECO:0007669"/>
    <property type="project" value="TreeGrafter"/>
</dbReference>
<dbReference type="GO" id="GO:0030943">
    <property type="term" value="F:mitochondrion targeting sequence binding"/>
    <property type="evidence" value="ECO:0007669"/>
    <property type="project" value="TreeGrafter"/>
</dbReference>
<dbReference type="Proteomes" id="UP000198779">
    <property type="component" value="Unassembled WGS sequence"/>
</dbReference>
<dbReference type="InterPro" id="IPR019734">
    <property type="entry name" value="TPR_rpt"/>
</dbReference>
<dbReference type="GO" id="GO:0008320">
    <property type="term" value="F:protein transmembrane transporter activity"/>
    <property type="evidence" value="ECO:0007669"/>
    <property type="project" value="TreeGrafter"/>
</dbReference>
<feature type="repeat" description="TPR" evidence="8">
    <location>
        <begin position="230"/>
        <end position="263"/>
    </location>
</feature>
<dbReference type="PANTHER" id="PTHR46208:SF1">
    <property type="entry name" value="MITOCHONDRIAL IMPORT RECEPTOR SUBUNIT TOM70"/>
    <property type="match status" value="1"/>
</dbReference>
<evidence type="ECO:0000313" key="11">
    <source>
        <dbReference type="Proteomes" id="UP000198779"/>
    </source>
</evidence>
<dbReference type="PANTHER" id="PTHR46208">
    <property type="entry name" value="MITOCHONDRIAL IMPORT RECEPTOR SUBUNIT TOM70"/>
    <property type="match status" value="1"/>
</dbReference>
<evidence type="ECO:0000313" key="10">
    <source>
        <dbReference type="EMBL" id="SDG71775.1"/>
    </source>
</evidence>
<dbReference type="EMBL" id="FNCQ01000008">
    <property type="protein sequence ID" value="SDG71775.1"/>
    <property type="molecule type" value="Genomic_DNA"/>
</dbReference>
<feature type="region of interest" description="Disordered" evidence="9">
    <location>
        <begin position="1"/>
        <end position="21"/>
    </location>
</feature>
<evidence type="ECO:0000256" key="4">
    <source>
        <dbReference type="ARBA" id="ARBA00022803"/>
    </source>
</evidence>
<keyword evidence="6" id="KW-0472">Membrane</keyword>
<evidence type="ECO:0000256" key="5">
    <source>
        <dbReference type="ARBA" id="ARBA00022989"/>
    </source>
</evidence>
<keyword evidence="11" id="KW-1185">Reference proteome</keyword>
<name>A0A1G7WIJ7_9BACT</name>
<protein>
    <submittedName>
        <fullName evidence="10">Tetratricopeptide repeat-containing protein</fullName>
    </submittedName>
</protein>
<dbReference type="InterPro" id="IPR011990">
    <property type="entry name" value="TPR-like_helical_dom_sf"/>
</dbReference>
<evidence type="ECO:0000256" key="9">
    <source>
        <dbReference type="SAM" id="MobiDB-lite"/>
    </source>
</evidence>
<dbReference type="SUPFAM" id="SSF48452">
    <property type="entry name" value="TPR-like"/>
    <property type="match status" value="1"/>
</dbReference>
<dbReference type="RefSeq" id="WP_091817289.1">
    <property type="nucleotide sequence ID" value="NZ_FNCQ01000008.1"/>
</dbReference>
<evidence type="ECO:0000256" key="3">
    <source>
        <dbReference type="ARBA" id="ARBA00022737"/>
    </source>
</evidence>
<evidence type="ECO:0000256" key="1">
    <source>
        <dbReference type="ARBA" id="ARBA00004167"/>
    </source>
</evidence>
<keyword evidence="4 8" id="KW-0802">TPR repeat</keyword>
<dbReference type="SMART" id="SM00028">
    <property type="entry name" value="TPR"/>
    <property type="match status" value="6"/>
</dbReference>
<sequence>MGFWKSFFGGEESNPEEEKKNAEAKTFDLMKYDGVKAMRIGQFEYAEKCLREALKIQEDLEVRDYLSQTLVHLNRLPEALEELNAIIKAEPDNTAIMLHAAHVAYMQEDYEQMKSLCEQALSVDADNAMANYMMAQAALGQADMINGIARLTRAIALNEQLGDARLLRAKTLLKLGDVNGAAEDVAWLVAHTEDEEEVLLMAARVAHVKGQNDDALTIYNKVIDLNPFQMDAYRERGQIRYEQGDKKGAEEDMQKLLEMNPNELADVSGDYSAEGVEQAMKRVYSAINPFGL</sequence>
<dbReference type="GO" id="GO:0016020">
    <property type="term" value="C:membrane"/>
    <property type="evidence" value="ECO:0007669"/>
    <property type="project" value="UniProtKB-SubCell"/>
</dbReference>
<feature type="compositionally biased region" description="Low complexity" evidence="9">
    <location>
        <begin position="1"/>
        <end position="12"/>
    </location>
</feature>
<dbReference type="AlphaFoldDB" id="A0A1G7WIJ7"/>
<proteinExistence type="inferred from homology"/>
<keyword evidence="3" id="KW-0677">Repeat</keyword>
<dbReference type="Pfam" id="PF13432">
    <property type="entry name" value="TPR_16"/>
    <property type="match status" value="1"/>
</dbReference>
<dbReference type="Gene3D" id="1.25.40.10">
    <property type="entry name" value="Tetratricopeptide repeat domain"/>
    <property type="match status" value="2"/>
</dbReference>
<evidence type="ECO:0000256" key="2">
    <source>
        <dbReference type="ARBA" id="ARBA00022692"/>
    </source>
</evidence>
<comment type="similarity">
    <text evidence="7">Belongs to the Tom70 family.</text>
</comment>
<keyword evidence="5" id="KW-1133">Transmembrane helix</keyword>
<reference evidence="11" key="1">
    <citation type="submission" date="2016-10" db="EMBL/GenBank/DDBJ databases">
        <authorList>
            <person name="Varghese N."/>
            <person name="Submissions S."/>
        </authorList>
    </citation>
    <scope>NUCLEOTIDE SEQUENCE [LARGE SCALE GENOMIC DNA]</scope>
    <source>
        <strain evidence="11">BP1-148</strain>
    </source>
</reference>
<organism evidence="10 11">
    <name type="scientific">Prevotella communis</name>
    <dbReference type="NCBI Taxonomy" id="2913614"/>
    <lineage>
        <taxon>Bacteria</taxon>
        <taxon>Pseudomonadati</taxon>
        <taxon>Bacteroidota</taxon>
        <taxon>Bacteroidia</taxon>
        <taxon>Bacteroidales</taxon>
        <taxon>Prevotellaceae</taxon>
        <taxon>Prevotella</taxon>
    </lineage>
</organism>
<dbReference type="PROSITE" id="PS50005">
    <property type="entry name" value="TPR"/>
    <property type="match status" value="1"/>
</dbReference>
<evidence type="ECO:0000256" key="7">
    <source>
        <dbReference type="ARBA" id="ARBA00038030"/>
    </source>
</evidence>
<accession>A0A1G7WIJ7</accession>